<keyword evidence="3" id="KW-1185">Reference proteome</keyword>
<proteinExistence type="predicted"/>
<sequence>MIDIGTTDFYFAAPQPSKPDLEKYSLLLFDRWEAGVEKNLILPDYSLFLEVEEGSIQGVGKVAASLTALYVGIATYGSFISGVKTIKEQVVTVSDYLVEKAEQQLGSDAGPPKVRKYGGTLGSLQRLFVKVQRGEISPEQATKEAELLLGENAEESPEFMNDLAKSFKTTPRFHQQIGFPFEEYDVFPNVAQIENNQKYDRPRTSRTPRAPGTPSPPPASHLRVEVWRESKKHSKNFRTITI</sequence>
<gene>
    <name evidence="2" type="ORF">CKA81_06005</name>
</gene>
<organism evidence="2 3">
    <name type="scientific">Pollutimonas thiosulfatoxidans</name>
    <dbReference type="NCBI Taxonomy" id="2028345"/>
    <lineage>
        <taxon>Bacteria</taxon>
        <taxon>Pseudomonadati</taxon>
        <taxon>Pseudomonadota</taxon>
        <taxon>Betaproteobacteria</taxon>
        <taxon>Burkholderiales</taxon>
        <taxon>Alcaligenaceae</taxon>
        <taxon>Pollutimonas</taxon>
    </lineage>
</organism>
<dbReference type="OrthoDB" id="6881333at2"/>
<feature type="region of interest" description="Disordered" evidence="1">
    <location>
        <begin position="193"/>
        <end position="222"/>
    </location>
</feature>
<protein>
    <submittedName>
        <fullName evidence="2">Uncharacterized protein</fullName>
    </submittedName>
</protein>
<evidence type="ECO:0000313" key="2">
    <source>
        <dbReference type="EMBL" id="QAA93436.1"/>
    </source>
</evidence>
<dbReference type="Proteomes" id="UP000283474">
    <property type="component" value="Chromosome"/>
</dbReference>
<dbReference type="AlphaFoldDB" id="A0A410GAX3"/>
<dbReference type="KEGG" id="pus:CKA81_06005"/>
<evidence type="ECO:0000256" key="1">
    <source>
        <dbReference type="SAM" id="MobiDB-lite"/>
    </source>
</evidence>
<name>A0A410GAX3_9BURK</name>
<dbReference type="RefSeq" id="WP_128354480.1">
    <property type="nucleotide sequence ID" value="NZ_CP022987.1"/>
</dbReference>
<dbReference type="EMBL" id="CP022987">
    <property type="protein sequence ID" value="QAA93436.1"/>
    <property type="molecule type" value="Genomic_DNA"/>
</dbReference>
<reference evidence="2 3" key="1">
    <citation type="submission" date="2017-08" db="EMBL/GenBank/DDBJ databases">
        <authorList>
            <person name="Park S.-J."/>
            <person name="Kim H."/>
        </authorList>
    </citation>
    <scope>NUCLEOTIDE SEQUENCE [LARGE SCALE GENOMIC DNA]</scope>
    <source>
        <strain evidence="3">ye3</strain>
    </source>
</reference>
<accession>A0A410GAX3</accession>
<evidence type="ECO:0000313" key="3">
    <source>
        <dbReference type="Proteomes" id="UP000283474"/>
    </source>
</evidence>